<reference evidence="1" key="1">
    <citation type="submission" date="2020-04" db="EMBL/GenBank/DDBJ databases">
        <authorList>
            <person name="Chiriac C."/>
            <person name="Salcher M."/>
            <person name="Ghai R."/>
            <person name="Kavagutti S V."/>
        </authorList>
    </citation>
    <scope>NUCLEOTIDE SEQUENCE</scope>
</reference>
<dbReference type="EMBL" id="LR796372">
    <property type="protein sequence ID" value="CAB4140617.1"/>
    <property type="molecule type" value="Genomic_DNA"/>
</dbReference>
<name>A0A6J5M592_9CAUD</name>
<proteinExistence type="predicted"/>
<accession>A0A6J5M592</accession>
<sequence>MQQPIYSAQDEMEIMARLWSPTIKDDPLAFVLLAFPWGEKGTPLEHFAGPRRWQRQILADLRDHIKANHGRIDFETFRMAVASGRGIGKSALVSWLVIWMLSTRIGGSVIVSANSEAQLRSVTWAEITKWLAMSLNSHWFEIAATRIMPAKWLTEIVEKDLKKGTRYWSIEGRLWSEENPDAYAGLHNHDGVMLVFDEASGIPDSIWSVADGFFTENTPHRFHLAFSNPRRNTGYFYETFNSKRNFWRTKNIDARDVEGTDKNLYQRIIDEYGADSYQANVEVYGAFPSEGDDQFIGVSLVDDAMRRPKHKDESAPITIGVDPARFGSDATVIAVRQGRDIIALKRHRGADTMEVVGHVIDAIEEYKPALVCIDEGGLGAGVVDRLKEQRYKIRGVNFGNKAQKQLMYGNKRAEMWGAMRDWLKDASIPEDRFLKTDLIGPRVKPDSKGTLFLESKKDMKSRGLASPDAADAIALTFAFPVASREFRADRVDRKPMRGYSSAGVSTSWMGS</sequence>
<dbReference type="InterPro" id="IPR027417">
    <property type="entry name" value="P-loop_NTPase"/>
</dbReference>
<evidence type="ECO:0000313" key="1">
    <source>
        <dbReference type="EMBL" id="CAB4140617.1"/>
    </source>
</evidence>
<dbReference type="Gene3D" id="3.40.50.300">
    <property type="entry name" value="P-loop containing nucleotide triphosphate hydrolases"/>
    <property type="match status" value="1"/>
</dbReference>
<evidence type="ECO:0008006" key="2">
    <source>
        <dbReference type="Google" id="ProtNLM"/>
    </source>
</evidence>
<protein>
    <recommendedName>
        <fullName evidence="2">Terminase</fullName>
    </recommendedName>
</protein>
<organism evidence="1">
    <name type="scientific">uncultured Caudovirales phage</name>
    <dbReference type="NCBI Taxonomy" id="2100421"/>
    <lineage>
        <taxon>Viruses</taxon>
        <taxon>Duplodnaviria</taxon>
        <taxon>Heunggongvirae</taxon>
        <taxon>Uroviricota</taxon>
        <taxon>Caudoviricetes</taxon>
        <taxon>Peduoviridae</taxon>
        <taxon>Maltschvirus</taxon>
        <taxon>Maltschvirus maltsch</taxon>
    </lineage>
</organism>
<dbReference type="Gene3D" id="3.30.420.240">
    <property type="match status" value="1"/>
</dbReference>
<gene>
    <name evidence="1" type="ORF">UFOVP406_42</name>
</gene>